<proteinExistence type="predicted"/>
<dbReference type="Proteomes" id="UP001552299">
    <property type="component" value="Unassembled WGS sequence"/>
</dbReference>
<dbReference type="EMBL" id="JANQDX010000011">
    <property type="protein sequence ID" value="KAL0916266.1"/>
    <property type="molecule type" value="Genomic_DNA"/>
</dbReference>
<evidence type="ECO:0000313" key="2">
    <source>
        <dbReference type="EMBL" id="KAL0916266.1"/>
    </source>
</evidence>
<accession>A0ABD0V0P1</accession>
<evidence type="ECO:0000256" key="1">
    <source>
        <dbReference type="SAM" id="SignalP"/>
    </source>
</evidence>
<organism evidence="2 3">
    <name type="scientific">Dendrobium thyrsiflorum</name>
    <name type="common">Pinecone-like raceme dendrobium</name>
    <name type="synonym">Orchid</name>
    <dbReference type="NCBI Taxonomy" id="117978"/>
    <lineage>
        <taxon>Eukaryota</taxon>
        <taxon>Viridiplantae</taxon>
        <taxon>Streptophyta</taxon>
        <taxon>Embryophyta</taxon>
        <taxon>Tracheophyta</taxon>
        <taxon>Spermatophyta</taxon>
        <taxon>Magnoliopsida</taxon>
        <taxon>Liliopsida</taxon>
        <taxon>Asparagales</taxon>
        <taxon>Orchidaceae</taxon>
        <taxon>Epidendroideae</taxon>
        <taxon>Malaxideae</taxon>
        <taxon>Dendrobiinae</taxon>
        <taxon>Dendrobium</taxon>
    </lineage>
</organism>
<gene>
    <name evidence="2" type="ORF">M5K25_013761</name>
</gene>
<keyword evidence="3" id="KW-1185">Reference proteome</keyword>
<protein>
    <submittedName>
        <fullName evidence="2">Uncharacterized protein</fullName>
    </submittedName>
</protein>
<reference evidence="2 3" key="1">
    <citation type="journal article" date="2024" name="Plant Biotechnol. J.">
        <title>Dendrobium thyrsiflorum genome and its molecular insights into genes involved in important horticultural traits.</title>
        <authorList>
            <person name="Chen B."/>
            <person name="Wang J.Y."/>
            <person name="Zheng P.J."/>
            <person name="Li K.L."/>
            <person name="Liang Y.M."/>
            <person name="Chen X.F."/>
            <person name="Zhang C."/>
            <person name="Zhao X."/>
            <person name="He X."/>
            <person name="Zhang G.Q."/>
            <person name="Liu Z.J."/>
            <person name="Xu Q."/>
        </authorList>
    </citation>
    <scope>NUCLEOTIDE SEQUENCE [LARGE SCALE GENOMIC DNA]</scope>
    <source>
        <strain evidence="2">GZMU011</strain>
    </source>
</reference>
<dbReference type="AlphaFoldDB" id="A0ABD0V0P1"/>
<sequence>MELSRKMVAALLLLVVLLPAFETTQQATAKRTAAEKFVCGTTITLQGCTEESCASACARWPFKPTKCISDDECKCGC</sequence>
<name>A0ABD0V0P1_DENTH</name>
<evidence type="ECO:0000313" key="3">
    <source>
        <dbReference type="Proteomes" id="UP001552299"/>
    </source>
</evidence>
<keyword evidence="1" id="KW-0732">Signal</keyword>
<feature type="signal peptide" evidence="1">
    <location>
        <begin position="1"/>
        <end position="29"/>
    </location>
</feature>
<comment type="caution">
    <text evidence="2">The sequence shown here is derived from an EMBL/GenBank/DDBJ whole genome shotgun (WGS) entry which is preliminary data.</text>
</comment>
<feature type="chain" id="PRO_5044780479" evidence="1">
    <location>
        <begin position="30"/>
        <end position="77"/>
    </location>
</feature>